<dbReference type="PROSITE" id="PS52006">
    <property type="entry name" value="GH64"/>
    <property type="match status" value="1"/>
</dbReference>
<dbReference type="Proteomes" id="UP001501074">
    <property type="component" value="Unassembled WGS sequence"/>
</dbReference>
<dbReference type="InterPro" id="IPR037398">
    <property type="entry name" value="Glyco_hydro_64_fam"/>
</dbReference>
<name>A0ABP6ZGJ3_9ACTN</name>
<gene>
    <name evidence="2" type="ORF">GCM10022223_24820</name>
</gene>
<dbReference type="InterPro" id="IPR006311">
    <property type="entry name" value="TAT_signal"/>
</dbReference>
<dbReference type="Gene3D" id="2.60.110.10">
    <property type="entry name" value="Thaumatin"/>
    <property type="match status" value="1"/>
</dbReference>
<dbReference type="InterPro" id="IPR032477">
    <property type="entry name" value="Glyco_hydro_64"/>
</dbReference>
<dbReference type="PROSITE" id="PS51318">
    <property type="entry name" value="TAT"/>
    <property type="match status" value="1"/>
</dbReference>
<proteinExistence type="predicted"/>
<reference evidence="3" key="1">
    <citation type="journal article" date="2019" name="Int. J. Syst. Evol. Microbiol.">
        <title>The Global Catalogue of Microorganisms (GCM) 10K type strain sequencing project: providing services to taxonomists for standard genome sequencing and annotation.</title>
        <authorList>
            <consortium name="The Broad Institute Genomics Platform"/>
            <consortium name="The Broad Institute Genome Sequencing Center for Infectious Disease"/>
            <person name="Wu L."/>
            <person name="Ma J."/>
        </authorList>
    </citation>
    <scope>NUCLEOTIDE SEQUENCE [LARGE SCALE GENOMIC DNA]</scope>
    <source>
        <strain evidence="3">JCM 16902</strain>
    </source>
</reference>
<comment type="caution">
    <text evidence="2">The sequence shown here is derived from an EMBL/GenBank/DDBJ whole genome shotgun (WGS) entry which is preliminary data.</text>
</comment>
<accession>A0ABP6ZGJ3</accession>
<dbReference type="Gene3D" id="3.30.920.50">
    <property type="entry name" value="Beta-1,3-glucanase, C-terminal domain"/>
    <property type="match status" value="1"/>
</dbReference>
<dbReference type="EMBL" id="BAAAZO010000003">
    <property type="protein sequence ID" value="GAA3607848.1"/>
    <property type="molecule type" value="Genomic_DNA"/>
</dbReference>
<organism evidence="2 3">
    <name type="scientific">Kineosporia mesophila</name>
    <dbReference type="NCBI Taxonomy" id="566012"/>
    <lineage>
        <taxon>Bacteria</taxon>
        <taxon>Bacillati</taxon>
        <taxon>Actinomycetota</taxon>
        <taxon>Actinomycetes</taxon>
        <taxon>Kineosporiales</taxon>
        <taxon>Kineosporiaceae</taxon>
        <taxon>Kineosporia</taxon>
    </lineage>
</organism>
<dbReference type="PANTHER" id="PTHR38165">
    <property type="match status" value="1"/>
</dbReference>
<dbReference type="RefSeq" id="WP_231483768.1">
    <property type="nucleotide sequence ID" value="NZ_BAAAZO010000003.1"/>
</dbReference>
<evidence type="ECO:0000313" key="2">
    <source>
        <dbReference type="EMBL" id="GAA3607848.1"/>
    </source>
</evidence>
<dbReference type="InterPro" id="IPR037176">
    <property type="entry name" value="Osmotin/thaumatin-like_sf"/>
</dbReference>
<sequence length="384" mass="41340">MPNLSRRNLFLGALGGGALGAAGLLAVPELVHAANKLPLKIVNSTGRWSSDKIWVHIVGTELSSGRMGHVKAHGNFVAASLADNGSNGYATYGMRLSSLKSIPMPRLSGRIYISMGQPLKFKVVGSGSSVGIQYPAGWVKTDPSYQILHDFMEFTYDGGFHTNTTAVDMFGLPMYITLTGARKQTTGRFAAGSRAKVFAEIRKQPGFKKLAIGNLRVIAPSHGLDRGIFSNSYLDPYIDARWEQYASTTLTVVANNQTYLGQVEGSKLVFRQGGAIKASFAKPSTRDVLFCDGALNAPNDGVGGPIAAVVAAGLNRGVLHRTKQPIKNDDLYYRPARTNHYARILHEHTVNGKAYGFAFDDVCEQASFVTDPAPKSVTLALQAF</sequence>
<dbReference type="GO" id="GO:0016787">
    <property type="term" value="F:hydrolase activity"/>
    <property type="evidence" value="ECO:0007669"/>
    <property type="project" value="UniProtKB-KW"/>
</dbReference>
<dbReference type="InterPro" id="IPR042517">
    <property type="entry name" value="Glyco_hydro_64_N_2"/>
</dbReference>
<protein>
    <submittedName>
        <fullName evidence="2">Glycoside hydrolase family 64 protein</fullName>
    </submittedName>
</protein>
<keyword evidence="3" id="KW-1185">Reference proteome</keyword>
<feature type="domain" description="GH64" evidence="1">
    <location>
        <begin position="34"/>
        <end position="383"/>
    </location>
</feature>
<evidence type="ECO:0000313" key="3">
    <source>
        <dbReference type="Proteomes" id="UP001501074"/>
    </source>
</evidence>
<dbReference type="PANTHER" id="PTHR38165:SF1">
    <property type="entry name" value="GLUCANASE B"/>
    <property type="match status" value="1"/>
</dbReference>
<evidence type="ECO:0000259" key="1">
    <source>
        <dbReference type="PROSITE" id="PS52006"/>
    </source>
</evidence>
<keyword evidence="2" id="KW-0378">Hydrolase</keyword>
<dbReference type="Pfam" id="PF16483">
    <property type="entry name" value="Glyco_hydro_64"/>
    <property type="match status" value="1"/>
</dbReference>